<dbReference type="InterPro" id="IPR000700">
    <property type="entry name" value="PAS-assoc_C"/>
</dbReference>
<dbReference type="SMART" id="SM00388">
    <property type="entry name" value="HisKA"/>
    <property type="match status" value="1"/>
</dbReference>
<dbReference type="Gene3D" id="3.30.565.10">
    <property type="entry name" value="Histidine kinase-like ATPase, C-terminal domain"/>
    <property type="match status" value="1"/>
</dbReference>
<protein>
    <recommendedName>
        <fullName evidence="2">histidine kinase</fullName>
        <ecNumber evidence="2">2.7.13.3</ecNumber>
    </recommendedName>
</protein>
<feature type="domain" description="PAS" evidence="8">
    <location>
        <begin position="9"/>
        <end position="62"/>
    </location>
</feature>
<dbReference type="InterPro" id="IPR050351">
    <property type="entry name" value="BphY/WalK/GraS-like"/>
</dbReference>
<dbReference type="SUPFAM" id="SSF55874">
    <property type="entry name" value="ATPase domain of HSP90 chaperone/DNA topoisomerase II/histidine kinase"/>
    <property type="match status" value="1"/>
</dbReference>
<dbReference type="InterPro" id="IPR004358">
    <property type="entry name" value="Sig_transdc_His_kin-like_C"/>
</dbReference>
<feature type="domain" description="Histidine kinase" evidence="7">
    <location>
        <begin position="275"/>
        <end position="486"/>
    </location>
</feature>
<evidence type="ECO:0000256" key="5">
    <source>
        <dbReference type="ARBA" id="ARBA00022777"/>
    </source>
</evidence>
<dbReference type="Pfam" id="PF02518">
    <property type="entry name" value="HATPase_c"/>
    <property type="match status" value="1"/>
</dbReference>
<evidence type="ECO:0000256" key="4">
    <source>
        <dbReference type="ARBA" id="ARBA00022679"/>
    </source>
</evidence>
<sequence>MDDAVVQGQEGQFRQIVEMAPYAIVMIGEGGLIEMVNRQAETIFGYSRTELLGQAIEVLLPERFRRVHPAHRASFVAQPSPRLMGIGRDLFGRRKDGGEFPIEIGLTPIKSAEGIKVVSAIVDLSERKRQEEQFRQVVEMAPNGMVMIDKSGVIEMVNSQAEAIFGYSRSELLGQSIDMLLPARFRGGHPHHRAAYFSDPSPRAMGSGRDLYGLRKDGSEFPVEIGLNPIMTATGLKVLSAIVDITARKQSELQLSNLVGQLTRSNDDLNNFAYVASHDLKSPLRGVDQLATWIAEDLGDSLSHETQEHLRLMRSRIGRMEMLLDDLLAYSRVGQSDNPVGAVNTGNLVRDIFELAASQKNIQLVAAQDLPVLRTQKVPLELVLRNLINNAIKHHDKPQGTIWVQAQPCAGGYEFLVRDDGPGIPPEHQKRVFTIFQTLKPRDEVEGSGMGLAIVKKAVETVGGVVTLESDGKLGSAFRFTWPIKPD</sequence>
<dbReference type="SMART" id="SM00091">
    <property type="entry name" value="PAS"/>
    <property type="match status" value="2"/>
</dbReference>
<evidence type="ECO:0000256" key="1">
    <source>
        <dbReference type="ARBA" id="ARBA00000085"/>
    </source>
</evidence>
<dbReference type="SUPFAM" id="SSF47384">
    <property type="entry name" value="Homodimeric domain of signal transducing histidine kinase"/>
    <property type="match status" value="1"/>
</dbReference>
<dbReference type="SMART" id="SM00387">
    <property type="entry name" value="HATPase_c"/>
    <property type="match status" value="1"/>
</dbReference>
<accession>A0ABU1ZIC9</accession>
<feature type="domain" description="PAS" evidence="8">
    <location>
        <begin position="130"/>
        <end position="182"/>
    </location>
</feature>
<dbReference type="Proteomes" id="UP001268089">
    <property type="component" value="Unassembled WGS sequence"/>
</dbReference>
<comment type="caution">
    <text evidence="10">The sequence shown here is derived from an EMBL/GenBank/DDBJ whole genome shotgun (WGS) entry which is preliminary data.</text>
</comment>
<dbReference type="InterPro" id="IPR003594">
    <property type="entry name" value="HATPase_dom"/>
</dbReference>
<dbReference type="InterPro" id="IPR003661">
    <property type="entry name" value="HisK_dim/P_dom"/>
</dbReference>
<keyword evidence="11" id="KW-1185">Reference proteome</keyword>
<reference evidence="10 11" key="1">
    <citation type="submission" date="2023-07" db="EMBL/GenBank/DDBJ databases">
        <title>Sorghum-associated microbial communities from plants grown in Nebraska, USA.</title>
        <authorList>
            <person name="Schachtman D."/>
        </authorList>
    </citation>
    <scope>NUCLEOTIDE SEQUENCE [LARGE SCALE GENOMIC DNA]</scope>
    <source>
        <strain evidence="10 11">BE308</strain>
    </source>
</reference>
<dbReference type="InterPro" id="IPR035965">
    <property type="entry name" value="PAS-like_dom_sf"/>
</dbReference>
<dbReference type="InterPro" id="IPR000014">
    <property type="entry name" value="PAS"/>
</dbReference>
<evidence type="ECO:0000313" key="11">
    <source>
        <dbReference type="Proteomes" id="UP001268089"/>
    </source>
</evidence>
<feature type="domain" description="PAC" evidence="9">
    <location>
        <begin position="207"/>
        <end position="257"/>
    </location>
</feature>
<dbReference type="PROSITE" id="PS50112">
    <property type="entry name" value="PAS"/>
    <property type="match status" value="2"/>
</dbReference>
<dbReference type="Pfam" id="PF00512">
    <property type="entry name" value="HisKA"/>
    <property type="match status" value="1"/>
</dbReference>
<dbReference type="Gene3D" id="1.10.287.130">
    <property type="match status" value="1"/>
</dbReference>
<gene>
    <name evidence="10" type="ORF">J2X15_000567</name>
</gene>
<organism evidence="10 11">
    <name type="scientific">Rhodoferax saidenbachensis</name>
    <dbReference type="NCBI Taxonomy" id="1484693"/>
    <lineage>
        <taxon>Bacteria</taxon>
        <taxon>Pseudomonadati</taxon>
        <taxon>Pseudomonadota</taxon>
        <taxon>Betaproteobacteria</taxon>
        <taxon>Burkholderiales</taxon>
        <taxon>Comamonadaceae</taxon>
        <taxon>Rhodoferax</taxon>
    </lineage>
</organism>
<keyword evidence="4" id="KW-0808">Transferase</keyword>
<dbReference type="PANTHER" id="PTHR42878">
    <property type="entry name" value="TWO-COMPONENT HISTIDINE KINASE"/>
    <property type="match status" value="1"/>
</dbReference>
<dbReference type="PROSITE" id="PS50109">
    <property type="entry name" value="HIS_KIN"/>
    <property type="match status" value="1"/>
</dbReference>
<dbReference type="Pfam" id="PF13426">
    <property type="entry name" value="PAS_9"/>
    <property type="match status" value="2"/>
</dbReference>
<evidence type="ECO:0000313" key="10">
    <source>
        <dbReference type="EMBL" id="MDR7305301.1"/>
    </source>
</evidence>
<keyword evidence="5" id="KW-0418">Kinase</keyword>
<name>A0ABU1ZIC9_9BURK</name>
<keyword evidence="6" id="KW-0472">Membrane</keyword>
<evidence type="ECO:0000259" key="7">
    <source>
        <dbReference type="PROSITE" id="PS50109"/>
    </source>
</evidence>
<comment type="catalytic activity">
    <reaction evidence="1">
        <text>ATP + protein L-histidine = ADP + protein N-phospho-L-histidine.</text>
        <dbReference type="EC" id="2.7.13.3"/>
    </reaction>
</comment>
<dbReference type="PRINTS" id="PR00344">
    <property type="entry name" value="BCTRLSENSOR"/>
</dbReference>
<proteinExistence type="predicted"/>
<dbReference type="PANTHER" id="PTHR42878:SF15">
    <property type="entry name" value="BACTERIOPHYTOCHROME"/>
    <property type="match status" value="1"/>
</dbReference>
<dbReference type="InterPro" id="IPR036890">
    <property type="entry name" value="HATPase_C_sf"/>
</dbReference>
<dbReference type="InterPro" id="IPR005467">
    <property type="entry name" value="His_kinase_dom"/>
</dbReference>
<dbReference type="EMBL" id="JAVDXO010000001">
    <property type="protein sequence ID" value="MDR7305301.1"/>
    <property type="molecule type" value="Genomic_DNA"/>
</dbReference>
<evidence type="ECO:0000256" key="2">
    <source>
        <dbReference type="ARBA" id="ARBA00012438"/>
    </source>
</evidence>
<dbReference type="EC" id="2.7.13.3" evidence="2"/>
<evidence type="ECO:0000259" key="8">
    <source>
        <dbReference type="PROSITE" id="PS50112"/>
    </source>
</evidence>
<dbReference type="PROSITE" id="PS50113">
    <property type="entry name" value="PAC"/>
    <property type="match status" value="2"/>
</dbReference>
<dbReference type="CDD" id="cd00130">
    <property type="entry name" value="PAS"/>
    <property type="match status" value="2"/>
</dbReference>
<dbReference type="CDD" id="cd00082">
    <property type="entry name" value="HisKA"/>
    <property type="match status" value="1"/>
</dbReference>
<feature type="domain" description="PAC" evidence="9">
    <location>
        <begin position="86"/>
        <end position="136"/>
    </location>
</feature>
<evidence type="ECO:0000256" key="6">
    <source>
        <dbReference type="ARBA" id="ARBA00023136"/>
    </source>
</evidence>
<dbReference type="NCBIfam" id="TIGR00229">
    <property type="entry name" value="sensory_box"/>
    <property type="match status" value="2"/>
</dbReference>
<keyword evidence="3" id="KW-0597">Phosphoprotein</keyword>
<dbReference type="RefSeq" id="WP_310339329.1">
    <property type="nucleotide sequence ID" value="NZ_JAVDXO010000001.1"/>
</dbReference>
<dbReference type="Gene3D" id="3.30.450.20">
    <property type="entry name" value="PAS domain"/>
    <property type="match status" value="2"/>
</dbReference>
<dbReference type="InterPro" id="IPR036097">
    <property type="entry name" value="HisK_dim/P_sf"/>
</dbReference>
<dbReference type="SUPFAM" id="SSF55785">
    <property type="entry name" value="PYP-like sensor domain (PAS domain)"/>
    <property type="match status" value="2"/>
</dbReference>
<evidence type="ECO:0000259" key="9">
    <source>
        <dbReference type="PROSITE" id="PS50113"/>
    </source>
</evidence>
<evidence type="ECO:0000256" key="3">
    <source>
        <dbReference type="ARBA" id="ARBA00022553"/>
    </source>
</evidence>